<dbReference type="KEGG" id="dde:Dde_3163"/>
<dbReference type="HOGENOM" id="CLU_149981_4_1_7"/>
<dbReference type="Pfam" id="PF04456">
    <property type="entry name" value="DUF503"/>
    <property type="match status" value="1"/>
</dbReference>
<accession>Q30WI9</accession>
<dbReference type="Gene3D" id="3.30.70.1120">
    <property type="entry name" value="TT1725-like"/>
    <property type="match status" value="1"/>
</dbReference>
<dbReference type="STRING" id="207559.Dde_3163"/>
<dbReference type="AlphaFoldDB" id="Q30WI9"/>
<evidence type="ECO:0000313" key="1">
    <source>
        <dbReference type="EMBL" id="ABB39957.1"/>
    </source>
</evidence>
<evidence type="ECO:0008006" key="3">
    <source>
        <dbReference type="Google" id="ProtNLM"/>
    </source>
</evidence>
<reference evidence="1 2" key="1">
    <citation type="journal article" date="2011" name="J. Bacteriol.">
        <title>Complete genome sequence and updated annotation of Desulfovibrio alaskensis G20.</title>
        <authorList>
            <person name="Hauser L.J."/>
            <person name="Land M.L."/>
            <person name="Brown S.D."/>
            <person name="Larimer F."/>
            <person name="Keller K.L."/>
            <person name="Rapp-Giles B.J."/>
            <person name="Price M.N."/>
            <person name="Lin M."/>
            <person name="Bruce D.C."/>
            <person name="Detter J.C."/>
            <person name="Tapia R."/>
            <person name="Han C.S."/>
            <person name="Goodwin L.A."/>
            <person name="Cheng J.F."/>
            <person name="Pitluck S."/>
            <person name="Copeland A."/>
            <person name="Lucas S."/>
            <person name="Nolan M."/>
            <person name="Lapidus A.L."/>
            <person name="Palumbo A.V."/>
            <person name="Wall J.D."/>
        </authorList>
    </citation>
    <scope>NUCLEOTIDE SEQUENCE [LARGE SCALE GENOMIC DNA]</scope>
    <source>
        <strain evidence="2">ATCC BAA 1058 / DSM 17464 / G20</strain>
    </source>
</reference>
<evidence type="ECO:0000313" key="2">
    <source>
        <dbReference type="Proteomes" id="UP000002710"/>
    </source>
</evidence>
<organism evidence="1 2">
    <name type="scientific">Oleidesulfovibrio alaskensis (strain ATCC BAA-1058 / DSM 17464 / G20)</name>
    <name type="common">Desulfovibrio alaskensis</name>
    <dbReference type="NCBI Taxonomy" id="207559"/>
    <lineage>
        <taxon>Bacteria</taxon>
        <taxon>Pseudomonadati</taxon>
        <taxon>Thermodesulfobacteriota</taxon>
        <taxon>Desulfovibrionia</taxon>
        <taxon>Desulfovibrionales</taxon>
        <taxon>Desulfovibrionaceae</taxon>
        <taxon>Oleidesulfovibrio</taxon>
    </lineage>
</organism>
<dbReference type="InterPro" id="IPR007546">
    <property type="entry name" value="DUF503"/>
</dbReference>
<name>Q30WI9_OLEA2</name>
<dbReference type="SUPFAM" id="SSF103007">
    <property type="entry name" value="Hypothetical protein TT1725"/>
    <property type="match status" value="1"/>
</dbReference>
<gene>
    <name evidence="1" type="ordered locus">Dde_3163</name>
</gene>
<keyword evidence="2" id="KW-1185">Reference proteome</keyword>
<dbReference type="EMBL" id="CP000112">
    <property type="protein sequence ID" value="ABB39957.1"/>
    <property type="molecule type" value="Genomic_DNA"/>
</dbReference>
<dbReference type="eggNOG" id="COG1550">
    <property type="taxonomic scope" value="Bacteria"/>
</dbReference>
<dbReference type="InterPro" id="IPR036746">
    <property type="entry name" value="TT1725-like_sf"/>
</dbReference>
<protein>
    <recommendedName>
        <fullName evidence="3">YlxP-like protein</fullName>
    </recommendedName>
</protein>
<proteinExistence type="predicted"/>
<dbReference type="Proteomes" id="UP000002710">
    <property type="component" value="Chromosome"/>
</dbReference>
<dbReference type="PANTHER" id="PTHR36441">
    <property type="entry name" value="HYPOTHETICAL CYTOSOLIC PROTEIN"/>
    <property type="match status" value="1"/>
</dbReference>
<dbReference type="PANTHER" id="PTHR36441:SF1">
    <property type="entry name" value="DUF503 DOMAIN-CONTAINING PROTEIN"/>
    <property type="match status" value="1"/>
</dbReference>
<sequence length="116" mass="12757">MPRCRNLYTAGTAASAERHAMVIGILTVEYTLHGNDSLKGKRRVASSLKAKVRAKFNVSIAEIANQDSLTRLSLAVVTVSNSEKHLQSRLTKCLSMMEAACPEEMTYSDMEFFGAE</sequence>